<gene>
    <name evidence="8" type="ORF">UFOPK2844_00164</name>
</gene>
<dbReference type="AlphaFoldDB" id="A0A6J6THJ0"/>
<evidence type="ECO:0000256" key="3">
    <source>
        <dbReference type="ARBA" id="ARBA00022692"/>
    </source>
</evidence>
<dbReference type="InterPro" id="IPR042094">
    <property type="entry name" value="T2SS_GspF_sf"/>
</dbReference>
<evidence type="ECO:0000313" key="8">
    <source>
        <dbReference type="EMBL" id="CAB4746656.1"/>
    </source>
</evidence>
<sequence>MSIFSLSLLFLSPIIGFATLLLLQESRDPLKGFHDNFHKELVSHNDSLENQKYNSERKTRNRLINTVFAIGLLVLFIGGASFKTLFFLVFALTVYLYWEKGGDSRLRKKEMREAEEEFPSIIELFAVLVSAGESPTIAMQRVTQKATGQMAKKFSGALSELQNGSNLTQALETLGSQVDSAAIRRFCDTLILAMERGTSLSDVLTRQVEELRAAHHASLLTAAGKAEIALMIPVIFLILPISVLFALWPSYISLGQSVM</sequence>
<feature type="domain" description="Type II secretion system protein GspF" evidence="7">
    <location>
        <begin position="122"/>
        <end position="245"/>
    </location>
</feature>
<evidence type="ECO:0000256" key="1">
    <source>
        <dbReference type="ARBA" id="ARBA00004651"/>
    </source>
</evidence>
<accession>A0A6J6THJ0</accession>
<dbReference type="InterPro" id="IPR018076">
    <property type="entry name" value="T2SS_GspF_dom"/>
</dbReference>
<name>A0A6J6THJ0_9ZZZZ</name>
<evidence type="ECO:0000256" key="5">
    <source>
        <dbReference type="ARBA" id="ARBA00023136"/>
    </source>
</evidence>
<evidence type="ECO:0000256" key="6">
    <source>
        <dbReference type="SAM" id="Phobius"/>
    </source>
</evidence>
<feature type="transmembrane region" description="Helical" evidence="6">
    <location>
        <begin position="67"/>
        <end position="98"/>
    </location>
</feature>
<keyword evidence="4 6" id="KW-1133">Transmembrane helix</keyword>
<protein>
    <submittedName>
        <fullName evidence="8">Unannotated protein</fullName>
    </submittedName>
</protein>
<keyword evidence="2" id="KW-1003">Cell membrane</keyword>
<dbReference type="GO" id="GO:0005886">
    <property type="term" value="C:plasma membrane"/>
    <property type="evidence" value="ECO:0007669"/>
    <property type="project" value="UniProtKB-SubCell"/>
</dbReference>
<evidence type="ECO:0000259" key="7">
    <source>
        <dbReference type="Pfam" id="PF00482"/>
    </source>
</evidence>
<dbReference type="Gene3D" id="1.20.81.30">
    <property type="entry name" value="Type II secretion system (T2SS), domain F"/>
    <property type="match status" value="1"/>
</dbReference>
<dbReference type="PANTHER" id="PTHR35007">
    <property type="entry name" value="INTEGRAL MEMBRANE PROTEIN-RELATED"/>
    <property type="match status" value="1"/>
</dbReference>
<reference evidence="8" key="1">
    <citation type="submission" date="2020-05" db="EMBL/GenBank/DDBJ databases">
        <authorList>
            <person name="Chiriac C."/>
            <person name="Salcher M."/>
            <person name="Ghai R."/>
            <person name="Kavagutti S V."/>
        </authorList>
    </citation>
    <scope>NUCLEOTIDE SEQUENCE</scope>
</reference>
<dbReference type="Pfam" id="PF00482">
    <property type="entry name" value="T2SSF"/>
    <property type="match status" value="1"/>
</dbReference>
<feature type="transmembrane region" description="Helical" evidence="6">
    <location>
        <begin position="228"/>
        <end position="251"/>
    </location>
</feature>
<evidence type="ECO:0000256" key="4">
    <source>
        <dbReference type="ARBA" id="ARBA00022989"/>
    </source>
</evidence>
<keyword evidence="5 6" id="KW-0472">Membrane</keyword>
<comment type="subcellular location">
    <subcellularLocation>
        <location evidence="1">Cell membrane</location>
        <topology evidence="1">Multi-pass membrane protein</topology>
    </subcellularLocation>
</comment>
<organism evidence="8">
    <name type="scientific">freshwater metagenome</name>
    <dbReference type="NCBI Taxonomy" id="449393"/>
    <lineage>
        <taxon>unclassified sequences</taxon>
        <taxon>metagenomes</taxon>
        <taxon>ecological metagenomes</taxon>
    </lineage>
</organism>
<dbReference type="EMBL" id="CAEZZG010000002">
    <property type="protein sequence ID" value="CAB4746656.1"/>
    <property type="molecule type" value="Genomic_DNA"/>
</dbReference>
<keyword evidence="3 6" id="KW-0812">Transmembrane</keyword>
<feature type="transmembrane region" description="Helical" evidence="6">
    <location>
        <begin position="6"/>
        <end position="23"/>
    </location>
</feature>
<evidence type="ECO:0000256" key="2">
    <source>
        <dbReference type="ARBA" id="ARBA00022475"/>
    </source>
</evidence>
<proteinExistence type="predicted"/>
<dbReference type="PANTHER" id="PTHR35007:SF2">
    <property type="entry name" value="PILUS ASSEMBLE PROTEIN"/>
    <property type="match status" value="1"/>
</dbReference>